<feature type="transmembrane region" description="Helical" evidence="6">
    <location>
        <begin position="279"/>
        <end position="300"/>
    </location>
</feature>
<dbReference type="Pfam" id="PF07690">
    <property type="entry name" value="MFS_1"/>
    <property type="match status" value="2"/>
</dbReference>
<dbReference type="InterPro" id="IPR036259">
    <property type="entry name" value="MFS_trans_sf"/>
</dbReference>
<keyword evidence="9" id="KW-1185">Reference proteome</keyword>
<dbReference type="GO" id="GO:0022857">
    <property type="term" value="F:transmembrane transporter activity"/>
    <property type="evidence" value="ECO:0007669"/>
    <property type="project" value="InterPro"/>
</dbReference>
<dbReference type="AlphaFoldDB" id="A0A6A6DUL1"/>
<feature type="transmembrane region" description="Helical" evidence="6">
    <location>
        <begin position="408"/>
        <end position="432"/>
    </location>
</feature>
<accession>A0A6A6DUL1</accession>
<evidence type="ECO:0000256" key="6">
    <source>
        <dbReference type="SAM" id="Phobius"/>
    </source>
</evidence>
<evidence type="ECO:0000256" key="2">
    <source>
        <dbReference type="ARBA" id="ARBA00022692"/>
    </source>
</evidence>
<organism evidence="8 9">
    <name type="scientific">Zopfia rhizophila CBS 207.26</name>
    <dbReference type="NCBI Taxonomy" id="1314779"/>
    <lineage>
        <taxon>Eukaryota</taxon>
        <taxon>Fungi</taxon>
        <taxon>Dikarya</taxon>
        <taxon>Ascomycota</taxon>
        <taxon>Pezizomycotina</taxon>
        <taxon>Dothideomycetes</taxon>
        <taxon>Dothideomycetes incertae sedis</taxon>
        <taxon>Zopfiaceae</taxon>
        <taxon>Zopfia</taxon>
    </lineage>
</organism>
<dbReference type="InterPro" id="IPR011701">
    <property type="entry name" value="MFS"/>
</dbReference>
<dbReference type="Proteomes" id="UP000800200">
    <property type="component" value="Unassembled WGS sequence"/>
</dbReference>
<evidence type="ECO:0000256" key="4">
    <source>
        <dbReference type="ARBA" id="ARBA00023136"/>
    </source>
</evidence>
<keyword evidence="3 6" id="KW-1133">Transmembrane helix</keyword>
<protein>
    <submittedName>
        <fullName evidence="8">Major facilitator superfamily transporter</fullName>
    </submittedName>
</protein>
<evidence type="ECO:0000313" key="9">
    <source>
        <dbReference type="Proteomes" id="UP000800200"/>
    </source>
</evidence>
<keyword evidence="4 6" id="KW-0472">Membrane</keyword>
<feature type="transmembrane region" description="Helical" evidence="6">
    <location>
        <begin position="238"/>
        <end position="258"/>
    </location>
</feature>
<dbReference type="PANTHER" id="PTHR23501:SF78">
    <property type="entry name" value="MAJOR FACILITATOR SUPERFAMILY (MFS) PROFILE DOMAIN-CONTAINING PROTEIN-RELATED"/>
    <property type="match status" value="1"/>
</dbReference>
<feature type="transmembrane region" description="Helical" evidence="6">
    <location>
        <begin position="375"/>
        <end position="396"/>
    </location>
</feature>
<dbReference type="PROSITE" id="PS50850">
    <property type="entry name" value="MFS"/>
    <property type="match status" value="1"/>
</dbReference>
<gene>
    <name evidence="8" type="ORF">K469DRAFT_792494</name>
</gene>
<feature type="transmembrane region" description="Helical" evidence="6">
    <location>
        <begin position="102"/>
        <end position="121"/>
    </location>
</feature>
<feature type="transmembrane region" description="Helical" evidence="6">
    <location>
        <begin position="65"/>
        <end position="90"/>
    </location>
</feature>
<feature type="transmembrane region" description="Helical" evidence="6">
    <location>
        <begin position="482"/>
        <end position="499"/>
    </location>
</feature>
<evidence type="ECO:0000313" key="8">
    <source>
        <dbReference type="EMBL" id="KAF2181366.1"/>
    </source>
</evidence>
<evidence type="ECO:0000259" key="7">
    <source>
        <dbReference type="PROSITE" id="PS50850"/>
    </source>
</evidence>
<dbReference type="GO" id="GO:0005886">
    <property type="term" value="C:plasma membrane"/>
    <property type="evidence" value="ECO:0007669"/>
    <property type="project" value="TreeGrafter"/>
</dbReference>
<name>A0A6A6DUL1_9PEZI</name>
<dbReference type="EMBL" id="ML994653">
    <property type="protein sequence ID" value="KAF2181366.1"/>
    <property type="molecule type" value="Genomic_DNA"/>
</dbReference>
<evidence type="ECO:0000256" key="1">
    <source>
        <dbReference type="ARBA" id="ARBA00004141"/>
    </source>
</evidence>
<feature type="transmembrane region" description="Helical" evidence="6">
    <location>
        <begin position="438"/>
        <end position="461"/>
    </location>
</feature>
<dbReference type="OrthoDB" id="6770063at2759"/>
<feature type="region of interest" description="Disordered" evidence="5">
    <location>
        <begin position="27"/>
        <end position="50"/>
    </location>
</feature>
<feature type="domain" description="Major facilitator superfamily (MFS) profile" evidence="7">
    <location>
        <begin position="68"/>
        <end position="571"/>
    </location>
</feature>
<feature type="transmembrane region" description="Helical" evidence="6">
    <location>
        <begin position="306"/>
        <end position="324"/>
    </location>
</feature>
<evidence type="ECO:0000256" key="5">
    <source>
        <dbReference type="SAM" id="MobiDB-lite"/>
    </source>
</evidence>
<keyword evidence="2 6" id="KW-0812">Transmembrane</keyword>
<dbReference type="InterPro" id="IPR020846">
    <property type="entry name" value="MFS_dom"/>
</dbReference>
<comment type="subcellular location">
    <subcellularLocation>
        <location evidence="1">Membrane</location>
        <topology evidence="1">Multi-pass membrane protein</topology>
    </subcellularLocation>
</comment>
<evidence type="ECO:0000256" key="3">
    <source>
        <dbReference type="ARBA" id="ARBA00022989"/>
    </source>
</evidence>
<feature type="transmembrane region" description="Helical" evidence="6">
    <location>
        <begin position="547"/>
        <end position="567"/>
    </location>
</feature>
<dbReference type="PANTHER" id="PTHR23501">
    <property type="entry name" value="MAJOR FACILITATOR SUPERFAMILY"/>
    <property type="match status" value="1"/>
</dbReference>
<feature type="compositionally biased region" description="Basic and acidic residues" evidence="5">
    <location>
        <begin position="27"/>
        <end position="42"/>
    </location>
</feature>
<dbReference type="SUPFAM" id="SSF103473">
    <property type="entry name" value="MFS general substrate transporter"/>
    <property type="match status" value="1"/>
</dbReference>
<feature type="transmembrane region" description="Helical" evidence="6">
    <location>
        <begin position="345"/>
        <end position="369"/>
    </location>
</feature>
<sequence length="597" mass="65135">MYFIMYFIIESSSTFGYVREDGNTVPELEKAASSDTSSRREEENGDNSSVHSIANQTNVLSKKSLLVAIPALSIALFVSFIDTTSVATSIPAVSSDLNTGTATSWIGSSFLVASTAFQLINGRLSDIFGRKNCLLLCLALLGIGDIGCGYSQNKEMLFVFRSIAGIGGGGINNLAMIIVSDITTLENRGKYQGTSILFAMSEPNLTISNGHFRRYNRNGQRHRSLHRRALVDSVTWRWVFWIIPMLALPAAVLIFFFLPLKHDEGKYAEKVKKIDYGGTFLNIAAVLLILIPLSGGGVSYAWTSTLVIAMVIIGGCTAIAFVVYECKVAPIPIMPLRLVKAPYCAALHVQNFFTGVCYYGNFFYLPIYFQSVLDFSALVSGALLLPVIVTTSIASMASGQVMSRSGRYMWIVFAGFVLWTLGTGLTCAFSRLTKMWKIVVALIVEGLGIGMTLQPTLVAILSNSSNSDRAVATGLRNFIRTIGGAFGLIISGAILANTLESQLSHHSFMNKDIMKSLTSSTYAVEKLGLTRDEKDLVLNSYMQGIRYIYVLYAACAGTNLLLCTGIGNTSPPRINERNLNVESEYEIWFSSKISEVI</sequence>
<reference evidence="8" key="1">
    <citation type="journal article" date="2020" name="Stud. Mycol.">
        <title>101 Dothideomycetes genomes: a test case for predicting lifestyles and emergence of pathogens.</title>
        <authorList>
            <person name="Haridas S."/>
            <person name="Albert R."/>
            <person name="Binder M."/>
            <person name="Bloem J."/>
            <person name="Labutti K."/>
            <person name="Salamov A."/>
            <person name="Andreopoulos B."/>
            <person name="Baker S."/>
            <person name="Barry K."/>
            <person name="Bills G."/>
            <person name="Bluhm B."/>
            <person name="Cannon C."/>
            <person name="Castanera R."/>
            <person name="Culley D."/>
            <person name="Daum C."/>
            <person name="Ezra D."/>
            <person name="Gonzalez J."/>
            <person name="Henrissat B."/>
            <person name="Kuo A."/>
            <person name="Liang C."/>
            <person name="Lipzen A."/>
            <person name="Lutzoni F."/>
            <person name="Magnuson J."/>
            <person name="Mondo S."/>
            <person name="Nolan M."/>
            <person name="Ohm R."/>
            <person name="Pangilinan J."/>
            <person name="Park H.-J."/>
            <person name="Ramirez L."/>
            <person name="Alfaro M."/>
            <person name="Sun H."/>
            <person name="Tritt A."/>
            <person name="Yoshinaga Y."/>
            <person name="Zwiers L.-H."/>
            <person name="Turgeon B."/>
            <person name="Goodwin S."/>
            <person name="Spatafora J."/>
            <person name="Crous P."/>
            <person name="Grigoriev I."/>
        </authorList>
    </citation>
    <scope>NUCLEOTIDE SEQUENCE</scope>
    <source>
        <strain evidence="8">CBS 207.26</strain>
    </source>
</reference>
<proteinExistence type="predicted"/>
<dbReference type="Gene3D" id="1.20.1250.20">
    <property type="entry name" value="MFS general substrate transporter like domains"/>
    <property type="match status" value="2"/>
</dbReference>